<keyword evidence="3 6" id="KW-0812">Transmembrane</keyword>
<organism evidence="7 8">
    <name type="scientific">Phenylobacterium glaciei</name>
    <dbReference type="NCBI Taxonomy" id="2803784"/>
    <lineage>
        <taxon>Bacteria</taxon>
        <taxon>Pseudomonadati</taxon>
        <taxon>Pseudomonadota</taxon>
        <taxon>Alphaproteobacteria</taxon>
        <taxon>Caulobacterales</taxon>
        <taxon>Caulobacteraceae</taxon>
        <taxon>Phenylobacterium</taxon>
    </lineage>
</organism>
<dbReference type="PANTHER" id="PTHR30561">
    <property type="entry name" value="SMR FAMILY PROTON-DEPENDENT DRUG EFFLUX TRANSPORTER SUGE"/>
    <property type="match status" value="1"/>
</dbReference>
<evidence type="ECO:0000256" key="1">
    <source>
        <dbReference type="ARBA" id="ARBA00004651"/>
    </source>
</evidence>
<feature type="transmembrane region" description="Helical" evidence="6">
    <location>
        <begin position="73"/>
        <end position="92"/>
    </location>
</feature>
<comment type="caution">
    <text evidence="7">The sequence shown here is derived from an EMBL/GenBank/DDBJ whole genome shotgun (WGS) entry which is preliminary data.</text>
</comment>
<dbReference type="RefSeq" id="WP_215342306.1">
    <property type="nucleotide sequence ID" value="NZ_JAGSGD010000001.1"/>
</dbReference>
<dbReference type="SUPFAM" id="SSF103481">
    <property type="entry name" value="Multidrug resistance efflux transporter EmrE"/>
    <property type="match status" value="1"/>
</dbReference>
<feature type="transmembrane region" description="Helical" evidence="6">
    <location>
        <begin position="47"/>
        <end position="66"/>
    </location>
</feature>
<dbReference type="InterPro" id="IPR000390">
    <property type="entry name" value="Small_drug/metabolite_transptr"/>
</dbReference>
<dbReference type="GO" id="GO:0005886">
    <property type="term" value="C:plasma membrane"/>
    <property type="evidence" value="ECO:0007669"/>
    <property type="project" value="UniProtKB-SubCell"/>
</dbReference>
<dbReference type="InterPro" id="IPR037185">
    <property type="entry name" value="EmrE-like"/>
</dbReference>
<evidence type="ECO:0000256" key="6">
    <source>
        <dbReference type="SAM" id="Phobius"/>
    </source>
</evidence>
<name>A0A941D5R0_9CAUL</name>
<evidence type="ECO:0000313" key="7">
    <source>
        <dbReference type="EMBL" id="MBR7621268.1"/>
    </source>
</evidence>
<gene>
    <name evidence="7" type="ORF">JKL49_17875</name>
</gene>
<proteinExistence type="predicted"/>
<dbReference type="PANTHER" id="PTHR30561:SF9">
    <property type="entry name" value="4-AMINO-4-DEOXY-L-ARABINOSE-PHOSPHOUNDECAPRENOL FLIPPASE SUBUNIT ARNF-RELATED"/>
    <property type="match status" value="1"/>
</dbReference>
<dbReference type="EMBL" id="JAGSGD010000001">
    <property type="protein sequence ID" value="MBR7621268.1"/>
    <property type="molecule type" value="Genomic_DNA"/>
</dbReference>
<keyword evidence="8" id="KW-1185">Reference proteome</keyword>
<evidence type="ECO:0008006" key="9">
    <source>
        <dbReference type="Google" id="ProtNLM"/>
    </source>
</evidence>
<evidence type="ECO:0000256" key="5">
    <source>
        <dbReference type="ARBA" id="ARBA00023136"/>
    </source>
</evidence>
<evidence type="ECO:0000256" key="2">
    <source>
        <dbReference type="ARBA" id="ARBA00022475"/>
    </source>
</evidence>
<reference evidence="7" key="1">
    <citation type="submission" date="2021-04" db="EMBL/GenBank/DDBJ databases">
        <title>Draft genome assembly of strain Phenylobacterium sp. 20VBR1 using MiniION and Illumina platforms.</title>
        <authorList>
            <person name="Thomas F.A."/>
            <person name="Krishnan K.P."/>
            <person name="Sinha R.K."/>
        </authorList>
    </citation>
    <scope>NUCLEOTIDE SEQUENCE</scope>
    <source>
        <strain evidence="7">20VBR1</strain>
    </source>
</reference>
<dbReference type="AlphaFoldDB" id="A0A941D5R0"/>
<protein>
    <recommendedName>
        <fullName evidence="9">EamA domain-containing protein</fullName>
    </recommendedName>
</protein>
<sequence length="120" mass="13311">MKALDYLLCAGFAVALPIGQLLFKWAALYQAQIEGPMPWKLLRNFPLMGAFGWYGLTALVWFYILTRTPLSTAYAFSILGSALVPVMAWVIFKEPASWKFAVGYGLMLAGFLVILQAKPS</sequence>
<evidence type="ECO:0000313" key="8">
    <source>
        <dbReference type="Proteomes" id="UP000622580"/>
    </source>
</evidence>
<keyword evidence="4 6" id="KW-1133">Transmembrane helix</keyword>
<dbReference type="GO" id="GO:0022857">
    <property type="term" value="F:transmembrane transporter activity"/>
    <property type="evidence" value="ECO:0007669"/>
    <property type="project" value="InterPro"/>
</dbReference>
<feature type="transmembrane region" description="Helical" evidence="6">
    <location>
        <begin position="7"/>
        <end position="27"/>
    </location>
</feature>
<evidence type="ECO:0000256" key="3">
    <source>
        <dbReference type="ARBA" id="ARBA00022692"/>
    </source>
</evidence>
<accession>A0A941D5R0</accession>
<comment type="subcellular location">
    <subcellularLocation>
        <location evidence="1">Cell membrane</location>
        <topology evidence="1">Multi-pass membrane protein</topology>
    </subcellularLocation>
</comment>
<keyword evidence="5 6" id="KW-0472">Membrane</keyword>
<dbReference type="Proteomes" id="UP000622580">
    <property type="component" value="Unassembled WGS sequence"/>
</dbReference>
<feature type="transmembrane region" description="Helical" evidence="6">
    <location>
        <begin position="98"/>
        <end position="115"/>
    </location>
</feature>
<evidence type="ECO:0000256" key="4">
    <source>
        <dbReference type="ARBA" id="ARBA00022989"/>
    </source>
</evidence>
<keyword evidence="2" id="KW-1003">Cell membrane</keyword>
<dbReference type="Gene3D" id="1.10.3730.20">
    <property type="match status" value="1"/>
</dbReference>